<dbReference type="OMA" id="FQFFTTH"/>
<dbReference type="GO" id="GO:0005737">
    <property type="term" value="C:cytoplasm"/>
    <property type="evidence" value="ECO:0000318"/>
    <property type="project" value="GO_Central"/>
</dbReference>
<name>A0A1Y1HNP8_KLENI</name>
<feature type="domain" description="Importin N-terminal" evidence="1">
    <location>
        <begin position="28"/>
        <end position="82"/>
    </location>
</feature>
<dbReference type="PANTHER" id="PTHR12363:SF54">
    <property type="entry name" value="NUCLEAR TRANSPORT RECEPTOR"/>
    <property type="match status" value="1"/>
</dbReference>
<dbReference type="InterPro" id="IPR016024">
    <property type="entry name" value="ARM-type_fold"/>
</dbReference>
<dbReference type="PANTHER" id="PTHR12363">
    <property type="entry name" value="TRANSPORTIN 3 AND IMPORTIN 13"/>
    <property type="match status" value="1"/>
</dbReference>
<dbReference type="InterPro" id="IPR001494">
    <property type="entry name" value="Importin-beta_N"/>
</dbReference>
<evidence type="ECO:0000313" key="3">
    <source>
        <dbReference type="Proteomes" id="UP000054558"/>
    </source>
</evidence>
<dbReference type="GO" id="GO:0006606">
    <property type="term" value="P:protein import into nucleus"/>
    <property type="evidence" value="ECO:0000318"/>
    <property type="project" value="GO_Central"/>
</dbReference>
<dbReference type="SUPFAM" id="SSF48371">
    <property type="entry name" value="ARM repeat"/>
    <property type="match status" value="1"/>
</dbReference>
<dbReference type="InterPro" id="IPR051345">
    <property type="entry name" value="Importin_beta-like_NTR"/>
</dbReference>
<sequence>MTSPQSDEVVAAIAALYGPGEPTLKAAANDLLTRFAASPNVWPVGLSLLDHTSVEVRYFAANMLLSKVRSEWHRTPPELRASLAQETGRCLFTLAGHPGAPWVVVNRLCLLTAAMACRTAENSASQSSLTTTALLDSAFQTAAGATEGNPGASMQLSVALGLLQSLTEEVDQLGRERQVAAQERMSLRTQDVLRLVDAVLSGHLGGGGDDRLPVVALRLLHSWLRDDATSRGVTAGYLAQSHSSLFQRVLTSLSSKDGTDLEAAIEVVVQLVSLDEANVKDLGAEENAVRMVLAAVAAQRGPLQQALAEDPDSRFAGGLCEVACTAAEHWWELVAQASKQCPEAVPVAEVMLTCVTDGGQGVAELALDYFSMLSSVPLAERPPALQAPLYVQLLQGLLKQSAYPPDFTTWQRSSMDADSFLRFRELYAAETLDTCYAVLGPAYLSALDQHLKAARSWQALEVALFALRSIAPTIKIRCLPVNGTPPSPGQEAVEAFFTPFFAQLERDDFLSHPLVGSSAASLVGAFGAWICQHPQSLNPAASYVLRGLRTSLEGKMPAVWQASARAFRSLCIKCYPHMAQPGPVEQLIQAVEASLPPLPENTSPSAVSADDRTTVNEGLATLVAALPSSDASRLGVRLVTPCVTSMGRLAGARDPPATALVTCLGLLSSSIRHLEFGRPEDEVKPCAALVQFSWPTLDTLLTTPHVQANGDVLVALGDVYTRAIQSLGPEVLPIAHMTSHLVSIFERYQHPDCVPPLVTAVQSSSESALQSQVDFHRGVFGAVSGASFGCLHRGELAKRPEVLGALFSLASAYVAQCPAVVASGPLLPSLIEAAAAVVRFQDKDSSKSALAFLTALLELPAKRSETRTMIEGALLAGAGQQLTAVLLVAAADKLPRQLLRLLGGVLYLLTQYSPAAVGVWIASTFADGAFLAVVNGALEESSQRLAGEVLQRQPPLPKRRFEAFVTDFASVCRREGTNDTLLAYQID</sequence>
<keyword evidence="2" id="KW-0675">Receptor</keyword>
<evidence type="ECO:0000313" key="2">
    <source>
        <dbReference type="EMBL" id="GAQ80270.1"/>
    </source>
</evidence>
<dbReference type="InterPro" id="IPR011989">
    <property type="entry name" value="ARM-like"/>
</dbReference>
<dbReference type="Gene3D" id="1.25.10.10">
    <property type="entry name" value="Leucine-rich Repeat Variant"/>
    <property type="match status" value="1"/>
</dbReference>
<accession>A0A1Y1HNP8</accession>
<protein>
    <submittedName>
        <fullName evidence="2">Nuclear transport receptor</fullName>
    </submittedName>
</protein>
<dbReference type="Pfam" id="PF03810">
    <property type="entry name" value="IBN_N"/>
    <property type="match status" value="1"/>
</dbReference>
<evidence type="ECO:0000259" key="1">
    <source>
        <dbReference type="Pfam" id="PF03810"/>
    </source>
</evidence>
<dbReference type="AlphaFoldDB" id="A0A1Y1HNP8"/>
<organism evidence="2 3">
    <name type="scientific">Klebsormidium nitens</name>
    <name type="common">Green alga</name>
    <name type="synonym">Ulothrix nitens</name>
    <dbReference type="NCBI Taxonomy" id="105231"/>
    <lineage>
        <taxon>Eukaryota</taxon>
        <taxon>Viridiplantae</taxon>
        <taxon>Streptophyta</taxon>
        <taxon>Klebsormidiophyceae</taxon>
        <taxon>Klebsormidiales</taxon>
        <taxon>Klebsormidiaceae</taxon>
        <taxon>Klebsormidium</taxon>
    </lineage>
</organism>
<dbReference type="Proteomes" id="UP000054558">
    <property type="component" value="Unassembled WGS sequence"/>
</dbReference>
<dbReference type="OrthoDB" id="512138at2759"/>
<keyword evidence="3" id="KW-1185">Reference proteome</keyword>
<proteinExistence type="predicted"/>
<dbReference type="GO" id="GO:0031267">
    <property type="term" value="F:small GTPase binding"/>
    <property type="evidence" value="ECO:0007669"/>
    <property type="project" value="InterPro"/>
</dbReference>
<dbReference type="EMBL" id="DF236999">
    <property type="protein sequence ID" value="GAQ80270.1"/>
    <property type="molecule type" value="Genomic_DNA"/>
</dbReference>
<dbReference type="STRING" id="105231.A0A1Y1HNP8"/>
<reference evidence="2 3" key="1">
    <citation type="journal article" date="2014" name="Nat. Commun.">
        <title>Klebsormidium flaccidum genome reveals primary factors for plant terrestrial adaptation.</title>
        <authorList>
            <person name="Hori K."/>
            <person name="Maruyama F."/>
            <person name="Fujisawa T."/>
            <person name="Togashi T."/>
            <person name="Yamamoto N."/>
            <person name="Seo M."/>
            <person name="Sato S."/>
            <person name="Yamada T."/>
            <person name="Mori H."/>
            <person name="Tajima N."/>
            <person name="Moriyama T."/>
            <person name="Ikeuchi M."/>
            <person name="Watanabe M."/>
            <person name="Wada H."/>
            <person name="Kobayashi K."/>
            <person name="Saito M."/>
            <person name="Masuda T."/>
            <person name="Sasaki-Sekimoto Y."/>
            <person name="Mashiguchi K."/>
            <person name="Awai K."/>
            <person name="Shimojima M."/>
            <person name="Masuda S."/>
            <person name="Iwai M."/>
            <person name="Nobusawa T."/>
            <person name="Narise T."/>
            <person name="Kondo S."/>
            <person name="Saito H."/>
            <person name="Sato R."/>
            <person name="Murakawa M."/>
            <person name="Ihara Y."/>
            <person name="Oshima-Yamada Y."/>
            <person name="Ohtaka K."/>
            <person name="Satoh M."/>
            <person name="Sonobe K."/>
            <person name="Ishii M."/>
            <person name="Ohtani R."/>
            <person name="Kanamori-Sato M."/>
            <person name="Honoki R."/>
            <person name="Miyazaki D."/>
            <person name="Mochizuki H."/>
            <person name="Umetsu J."/>
            <person name="Higashi K."/>
            <person name="Shibata D."/>
            <person name="Kamiya Y."/>
            <person name="Sato N."/>
            <person name="Nakamura Y."/>
            <person name="Tabata S."/>
            <person name="Ida S."/>
            <person name="Kurokawa K."/>
            <person name="Ohta H."/>
        </authorList>
    </citation>
    <scope>NUCLEOTIDE SEQUENCE [LARGE SCALE GENOMIC DNA]</scope>
    <source>
        <strain evidence="2 3">NIES-2285</strain>
    </source>
</reference>
<gene>
    <name evidence="2" type="ORF">KFL_000500230</name>
</gene>